<evidence type="ECO:0000313" key="1">
    <source>
        <dbReference type="EMBL" id="CAB1456125.1"/>
    </source>
</evidence>
<name>A0A9N7VUX8_PLEPL</name>
<keyword evidence="2" id="KW-1185">Reference proteome</keyword>
<organism evidence="1 2">
    <name type="scientific">Pleuronectes platessa</name>
    <name type="common">European plaice</name>
    <dbReference type="NCBI Taxonomy" id="8262"/>
    <lineage>
        <taxon>Eukaryota</taxon>
        <taxon>Metazoa</taxon>
        <taxon>Chordata</taxon>
        <taxon>Craniata</taxon>
        <taxon>Vertebrata</taxon>
        <taxon>Euteleostomi</taxon>
        <taxon>Actinopterygii</taxon>
        <taxon>Neopterygii</taxon>
        <taxon>Teleostei</taxon>
        <taxon>Neoteleostei</taxon>
        <taxon>Acanthomorphata</taxon>
        <taxon>Carangaria</taxon>
        <taxon>Pleuronectiformes</taxon>
        <taxon>Pleuronectoidei</taxon>
        <taxon>Pleuronectidae</taxon>
        <taxon>Pleuronectes</taxon>
    </lineage>
</organism>
<dbReference type="EMBL" id="CADEAL010004286">
    <property type="protein sequence ID" value="CAB1456125.1"/>
    <property type="molecule type" value="Genomic_DNA"/>
</dbReference>
<gene>
    <name evidence="1" type="ORF">PLEPLA_LOCUS43906</name>
</gene>
<comment type="caution">
    <text evidence="1">The sequence shown here is derived from an EMBL/GenBank/DDBJ whole genome shotgun (WGS) entry which is preliminary data.</text>
</comment>
<evidence type="ECO:0000313" key="2">
    <source>
        <dbReference type="Proteomes" id="UP001153269"/>
    </source>
</evidence>
<dbReference type="Proteomes" id="UP001153269">
    <property type="component" value="Unassembled WGS sequence"/>
</dbReference>
<dbReference type="AlphaFoldDB" id="A0A9N7VUX8"/>
<protein>
    <submittedName>
        <fullName evidence="1">Uncharacterized protein</fullName>
    </submittedName>
</protein>
<proteinExistence type="predicted"/>
<reference evidence="1" key="1">
    <citation type="submission" date="2020-03" db="EMBL/GenBank/DDBJ databases">
        <authorList>
            <person name="Weist P."/>
        </authorList>
    </citation>
    <scope>NUCLEOTIDE SEQUENCE</scope>
</reference>
<accession>A0A9N7VUX8</accession>
<sequence length="122" mass="13335">MSLQREVSQVGGLALSRSLHVSLGDNSTHHRLAHKKNLRESGTQMHMEGASVVQASPAPAQMEHVSSRNTPALAHLASGCEWFTEQEKFKKNKIPCFLGLSSPPLAPQPIMYQNAVPRLELA</sequence>